<sequence>MPNGNATYIDRATTLHKAYNIMILLKREAKRHQDQRNAAKRNTDNATQSYKPPKPTPLAV</sequence>
<dbReference type="AlphaFoldDB" id="A0A9N9BMT8"/>
<feature type="region of interest" description="Disordered" evidence="1">
    <location>
        <begin position="30"/>
        <end position="60"/>
    </location>
</feature>
<feature type="compositionally biased region" description="Basic and acidic residues" evidence="1">
    <location>
        <begin position="30"/>
        <end position="43"/>
    </location>
</feature>
<name>A0A9N9BMT8_9GLOM</name>
<keyword evidence="3" id="KW-1185">Reference proteome</keyword>
<evidence type="ECO:0000313" key="3">
    <source>
        <dbReference type="Proteomes" id="UP000789342"/>
    </source>
</evidence>
<gene>
    <name evidence="2" type="ORF">AMORRO_LOCUS6477</name>
</gene>
<proteinExistence type="predicted"/>
<protein>
    <submittedName>
        <fullName evidence="2">16085_t:CDS:1</fullName>
    </submittedName>
</protein>
<evidence type="ECO:0000313" key="2">
    <source>
        <dbReference type="EMBL" id="CAG8571181.1"/>
    </source>
</evidence>
<evidence type="ECO:0000256" key="1">
    <source>
        <dbReference type="SAM" id="MobiDB-lite"/>
    </source>
</evidence>
<dbReference type="Proteomes" id="UP000789342">
    <property type="component" value="Unassembled WGS sequence"/>
</dbReference>
<organism evidence="2 3">
    <name type="scientific">Acaulospora morrowiae</name>
    <dbReference type="NCBI Taxonomy" id="94023"/>
    <lineage>
        <taxon>Eukaryota</taxon>
        <taxon>Fungi</taxon>
        <taxon>Fungi incertae sedis</taxon>
        <taxon>Mucoromycota</taxon>
        <taxon>Glomeromycotina</taxon>
        <taxon>Glomeromycetes</taxon>
        <taxon>Diversisporales</taxon>
        <taxon>Acaulosporaceae</taxon>
        <taxon>Acaulospora</taxon>
    </lineage>
</organism>
<comment type="caution">
    <text evidence="2">The sequence shown here is derived from an EMBL/GenBank/DDBJ whole genome shotgun (WGS) entry which is preliminary data.</text>
</comment>
<reference evidence="2" key="1">
    <citation type="submission" date="2021-06" db="EMBL/GenBank/DDBJ databases">
        <authorList>
            <person name="Kallberg Y."/>
            <person name="Tangrot J."/>
            <person name="Rosling A."/>
        </authorList>
    </citation>
    <scope>NUCLEOTIDE SEQUENCE</scope>
    <source>
        <strain evidence="2">CL551</strain>
    </source>
</reference>
<accession>A0A9N9BMT8</accession>
<dbReference type="EMBL" id="CAJVPV010004324">
    <property type="protein sequence ID" value="CAG8571181.1"/>
    <property type="molecule type" value="Genomic_DNA"/>
</dbReference>
<feature type="non-terminal residue" evidence="2">
    <location>
        <position position="60"/>
    </location>
</feature>